<dbReference type="AlphaFoldDB" id="A0A921AVB1"/>
<evidence type="ECO:0000256" key="3">
    <source>
        <dbReference type="ARBA" id="ARBA00023136"/>
    </source>
</evidence>
<proteinExistence type="predicted"/>
<feature type="transmembrane region" description="Helical" evidence="4">
    <location>
        <begin position="218"/>
        <end position="242"/>
    </location>
</feature>
<dbReference type="InterPro" id="IPR052714">
    <property type="entry name" value="MFS_Exporter"/>
</dbReference>
<evidence type="ECO:0000259" key="5">
    <source>
        <dbReference type="PROSITE" id="PS50850"/>
    </source>
</evidence>
<dbReference type="Gene3D" id="1.20.1250.20">
    <property type="entry name" value="MFS general substrate transporter like domains"/>
    <property type="match status" value="2"/>
</dbReference>
<feature type="transmembrane region" description="Helical" evidence="4">
    <location>
        <begin position="281"/>
        <end position="300"/>
    </location>
</feature>
<feature type="transmembrane region" description="Helical" evidence="4">
    <location>
        <begin position="344"/>
        <end position="365"/>
    </location>
</feature>
<dbReference type="Proteomes" id="UP000698963">
    <property type="component" value="Unassembled WGS sequence"/>
</dbReference>
<dbReference type="InterPro" id="IPR011701">
    <property type="entry name" value="MFS"/>
</dbReference>
<evidence type="ECO:0000313" key="7">
    <source>
        <dbReference type="Proteomes" id="UP000698963"/>
    </source>
</evidence>
<feature type="transmembrane region" description="Helical" evidence="4">
    <location>
        <begin position="21"/>
        <end position="46"/>
    </location>
</feature>
<organism evidence="6 7">
    <name type="scientific">Mailhella massiliensis</name>
    <dbReference type="NCBI Taxonomy" id="1903261"/>
    <lineage>
        <taxon>Bacteria</taxon>
        <taxon>Pseudomonadati</taxon>
        <taxon>Thermodesulfobacteriota</taxon>
        <taxon>Desulfovibrionia</taxon>
        <taxon>Desulfovibrionales</taxon>
        <taxon>Desulfovibrionaceae</taxon>
        <taxon>Mailhella</taxon>
    </lineage>
</organism>
<dbReference type="PANTHER" id="PTHR23531">
    <property type="entry name" value="QUINOLENE RESISTANCE PROTEIN NORA"/>
    <property type="match status" value="1"/>
</dbReference>
<reference evidence="6" key="1">
    <citation type="journal article" date="2021" name="PeerJ">
        <title>Extensive microbial diversity within the chicken gut microbiome revealed by metagenomics and culture.</title>
        <authorList>
            <person name="Gilroy R."/>
            <person name="Ravi A."/>
            <person name="Getino M."/>
            <person name="Pursley I."/>
            <person name="Horton D.L."/>
            <person name="Alikhan N.F."/>
            <person name="Baker D."/>
            <person name="Gharbi K."/>
            <person name="Hall N."/>
            <person name="Watson M."/>
            <person name="Adriaenssens E.M."/>
            <person name="Foster-Nyarko E."/>
            <person name="Jarju S."/>
            <person name="Secka A."/>
            <person name="Antonio M."/>
            <person name="Oren A."/>
            <person name="Chaudhuri R.R."/>
            <person name="La Ragione R."/>
            <person name="Hildebrand F."/>
            <person name="Pallen M.J."/>
        </authorList>
    </citation>
    <scope>NUCLEOTIDE SEQUENCE</scope>
    <source>
        <strain evidence="6">ChiGjej2B2-19336</strain>
    </source>
</reference>
<dbReference type="SUPFAM" id="SSF103473">
    <property type="entry name" value="MFS general substrate transporter"/>
    <property type="match status" value="1"/>
</dbReference>
<feature type="transmembrane region" description="Helical" evidence="4">
    <location>
        <begin position="116"/>
        <end position="137"/>
    </location>
</feature>
<dbReference type="RefSeq" id="WP_304121802.1">
    <property type="nucleotide sequence ID" value="NZ_DYZA01000097.1"/>
</dbReference>
<evidence type="ECO:0000256" key="1">
    <source>
        <dbReference type="ARBA" id="ARBA00022692"/>
    </source>
</evidence>
<dbReference type="PROSITE" id="PS50850">
    <property type="entry name" value="MFS"/>
    <property type="match status" value="1"/>
</dbReference>
<keyword evidence="2 4" id="KW-1133">Transmembrane helix</keyword>
<feature type="transmembrane region" description="Helical" evidence="4">
    <location>
        <begin position="175"/>
        <end position="197"/>
    </location>
</feature>
<feature type="transmembrane region" description="Helical" evidence="4">
    <location>
        <begin position="144"/>
        <end position="163"/>
    </location>
</feature>
<name>A0A921AVB1_9BACT</name>
<dbReference type="InterPro" id="IPR020846">
    <property type="entry name" value="MFS_dom"/>
</dbReference>
<evidence type="ECO:0000256" key="2">
    <source>
        <dbReference type="ARBA" id="ARBA00022989"/>
    </source>
</evidence>
<sequence length="399" mass="42273">MSEGKGVIARYGLKAIFNRNFNVVAVINLFIMTAYYMIFVTGTLYVREAYGASLSVAGFSSGIMVIGCLAGRFLSGSLLSLFGCRPILFAGLLLYAGSVAAFFLAGSLPLLFLQRLFTGIAVGVTGTATGTIVAYVVPRQYHGLGISLFTMSTALALAAGPFLGITLMSGADYTVVVWTALASGAGCLAVFCALQSLPAMLKKHRPLTDLYSYIDPRVVRFSLVALVACLGYGCVQAFLTSFAEEKGLTWAAGVFFLVYAAAALGTRPFSGHVLDHYGENVVFYPALLLMALSMALLATAETSAAFLFAAFLLGAGFGNFQSAGQAVSLTLVTRSRFAQATTTFFLFFDLGIGLGPYIFGFLVPVAGYEGMFFGLAATAVFAACLYWFEHGRFHGGRHA</sequence>
<feature type="transmembrane region" description="Helical" evidence="4">
    <location>
        <begin position="87"/>
        <end position="110"/>
    </location>
</feature>
<dbReference type="InterPro" id="IPR036259">
    <property type="entry name" value="MFS_trans_sf"/>
</dbReference>
<dbReference type="Pfam" id="PF07690">
    <property type="entry name" value="MFS_1"/>
    <property type="match status" value="1"/>
</dbReference>
<feature type="transmembrane region" description="Helical" evidence="4">
    <location>
        <begin position="306"/>
        <end position="332"/>
    </location>
</feature>
<keyword evidence="1 4" id="KW-0812">Transmembrane</keyword>
<feature type="transmembrane region" description="Helical" evidence="4">
    <location>
        <begin position="52"/>
        <end position="75"/>
    </location>
</feature>
<evidence type="ECO:0000313" key="6">
    <source>
        <dbReference type="EMBL" id="HJD97032.1"/>
    </source>
</evidence>
<reference evidence="6" key="2">
    <citation type="submission" date="2021-09" db="EMBL/GenBank/DDBJ databases">
        <authorList>
            <person name="Gilroy R."/>
        </authorList>
    </citation>
    <scope>NUCLEOTIDE SEQUENCE</scope>
    <source>
        <strain evidence="6">ChiGjej2B2-19336</strain>
    </source>
</reference>
<gene>
    <name evidence="6" type="ORF">K8W16_05245</name>
</gene>
<evidence type="ECO:0000256" key="4">
    <source>
        <dbReference type="SAM" id="Phobius"/>
    </source>
</evidence>
<dbReference type="GO" id="GO:0022857">
    <property type="term" value="F:transmembrane transporter activity"/>
    <property type="evidence" value="ECO:0007669"/>
    <property type="project" value="InterPro"/>
</dbReference>
<dbReference type="PANTHER" id="PTHR23531:SF1">
    <property type="entry name" value="QUINOLENE RESISTANCE PROTEIN NORA"/>
    <property type="match status" value="1"/>
</dbReference>
<dbReference type="EMBL" id="DYZA01000097">
    <property type="protein sequence ID" value="HJD97032.1"/>
    <property type="molecule type" value="Genomic_DNA"/>
</dbReference>
<accession>A0A921AVB1</accession>
<feature type="domain" description="Major facilitator superfamily (MFS) profile" evidence="5">
    <location>
        <begin position="21"/>
        <end position="394"/>
    </location>
</feature>
<feature type="transmembrane region" description="Helical" evidence="4">
    <location>
        <begin position="371"/>
        <end position="388"/>
    </location>
</feature>
<protein>
    <submittedName>
        <fullName evidence="6">MFS transporter</fullName>
    </submittedName>
</protein>
<comment type="caution">
    <text evidence="6">The sequence shown here is derived from an EMBL/GenBank/DDBJ whole genome shotgun (WGS) entry which is preliminary data.</text>
</comment>
<feature type="transmembrane region" description="Helical" evidence="4">
    <location>
        <begin position="248"/>
        <end position="269"/>
    </location>
</feature>
<keyword evidence="3 4" id="KW-0472">Membrane</keyword>